<evidence type="ECO:0000313" key="2">
    <source>
        <dbReference type="Proteomes" id="UP000827872"/>
    </source>
</evidence>
<dbReference type="EMBL" id="CM037619">
    <property type="protein sequence ID" value="KAH8008166.1"/>
    <property type="molecule type" value="Genomic_DNA"/>
</dbReference>
<proteinExistence type="predicted"/>
<sequence>MEILKTRTERRIESYHWPVYSRAALGFAISTGSLSLYGLHQGKGSRSNRKCLRSCPPFWPPPSSPVSLDPVCRGRVKVTLRIQKMADNIREKLANYKTAPFDSRFPNQNQTRNCWQNYLDYHRCEKAMAAKGGDPYVCQWYKRVYTSLCPISWVTAWDERIENGNFQGKI</sequence>
<name>A0ACB8FSM4_9SAUR</name>
<evidence type="ECO:0000313" key="1">
    <source>
        <dbReference type="EMBL" id="KAH8008166.1"/>
    </source>
</evidence>
<comment type="caution">
    <text evidence="1">The sequence shown here is derived from an EMBL/GenBank/DDBJ whole genome shotgun (WGS) entry which is preliminary data.</text>
</comment>
<accession>A0ACB8FSM4</accession>
<dbReference type="Proteomes" id="UP000827872">
    <property type="component" value="Linkage Group LG06"/>
</dbReference>
<reference evidence="1" key="1">
    <citation type="submission" date="2021-08" db="EMBL/GenBank/DDBJ databases">
        <title>The first chromosome-level gecko genome reveals the dynamic sex chromosomes of Neotropical dwarf geckos (Sphaerodactylidae: Sphaerodactylus).</title>
        <authorList>
            <person name="Pinto B.J."/>
            <person name="Keating S.E."/>
            <person name="Gamble T."/>
        </authorList>
    </citation>
    <scope>NUCLEOTIDE SEQUENCE</scope>
    <source>
        <strain evidence="1">TG3544</strain>
    </source>
</reference>
<keyword evidence="2" id="KW-1185">Reference proteome</keyword>
<gene>
    <name evidence="1" type="ORF">K3G42_028151</name>
</gene>
<organism evidence="1 2">
    <name type="scientific">Sphaerodactylus townsendi</name>
    <dbReference type="NCBI Taxonomy" id="933632"/>
    <lineage>
        <taxon>Eukaryota</taxon>
        <taxon>Metazoa</taxon>
        <taxon>Chordata</taxon>
        <taxon>Craniata</taxon>
        <taxon>Vertebrata</taxon>
        <taxon>Euteleostomi</taxon>
        <taxon>Lepidosauria</taxon>
        <taxon>Squamata</taxon>
        <taxon>Bifurcata</taxon>
        <taxon>Gekkota</taxon>
        <taxon>Sphaerodactylidae</taxon>
        <taxon>Sphaerodactylus</taxon>
    </lineage>
</organism>
<protein>
    <submittedName>
        <fullName evidence="1">Uncharacterized protein</fullName>
    </submittedName>
</protein>